<proteinExistence type="predicted"/>
<accession>A0A0E9NRH1</accession>
<reference evidence="1 2" key="2">
    <citation type="journal article" date="2014" name="J. Gen. Appl. Microbiol.">
        <title>The early diverging ascomycetous budding yeast Saitoella complicata has three histone deacetylases belonging to the Clr6, Hos2, and Rpd3 lineages.</title>
        <authorList>
            <person name="Nishida H."/>
            <person name="Matsumoto T."/>
            <person name="Kondo S."/>
            <person name="Hamamoto M."/>
            <person name="Yoshikawa H."/>
        </authorList>
    </citation>
    <scope>NUCLEOTIDE SEQUENCE [LARGE SCALE GENOMIC DNA]</scope>
    <source>
        <strain evidence="1 2">NRRL Y-17804</strain>
    </source>
</reference>
<sequence length="101" mass="10909">MGNNQKSILVILYKTSPSPLPSQLQALKRKPYYKSQKQTPKDISVYHSCVCVCIKCNKQASPQLQAERRCLGVGLLEVLLGVLDVGLDGVATLLPVGGADL</sequence>
<keyword evidence="2" id="KW-1185">Reference proteome</keyword>
<reference evidence="1 2" key="3">
    <citation type="journal article" date="2015" name="Genome Announc.">
        <title>Draft Genome Sequence of the Archiascomycetous Yeast Saitoella complicata.</title>
        <authorList>
            <person name="Yamauchi K."/>
            <person name="Kondo S."/>
            <person name="Hamamoto M."/>
            <person name="Takahashi Y."/>
            <person name="Ogura Y."/>
            <person name="Hayashi T."/>
            <person name="Nishida H."/>
        </authorList>
    </citation>
    <scope>NUCLEOTIDE SEQUENCE [LARGE SCALE GENOMIC DNA]</scope>
    <source>
        <strain evidence="1 2">NRRL Y-17804</strain>
    </source>
</reference>
<organism evidence="1 2">
    <name type="scientific">Saitoella complicata (strain BCRC 22490 / CBS 7301 / JCM 7358 / NBRC 10748 / NRRL Y-17804)</name>
    <dbReference type="NCBI Taxonomy" id="698492"/>
    <lineage>
        <taxon>Eukaryota</taxon>
        <taxon>Fungi</taxon>
        <taxon>Dikarya</taxon>
        <taxon>Ascomycota</taxon>
        <taxon>Taphrinomycotina</taxon>
        <taxon>Taphrinomycotina incertae sedis</taxon>
        <taxon>Saitoella</taxon>
    </lineage>
</organism>
<dbReference type="AlphaFoldDB" id="A0A0E9NRH1"/>
<protein>
    <submittedName>
        <fullName evidence="1">Uncharacterized protein</fullName>
    </submittedName>
</protein>
<evidence type="ECO:0000313" key="2">
    <source>
        <dbReference type="Proteomes" id="UP000033140"/>
    </source>
</evidence>
<reference evidence="1 2" key="1">
    <citation type="journal article" date="2011" name="J. Gen. Appl. Microbiol.">
        <title>Draft genome sequencing of the enigmatic yeast Saitoella complicata.</title>
        <authorList>
            <person name="Nishida H."/>
            <person name="Hamamoto M."/>
            <person name="Sugiyama J."/>
        </authorList>
    </citation>
    <scope>NUCLEOTIDE SEQUENCE [LARGE SCALE GENOMIC DNA]</scope>
    <source>
        <strain evidence="1 2">NRRL Y-17804</strain>
    </source>
</reference>
<gene>
    <name evidence="1" type="ORF">G7K_6537-t1</name>
</gene>
<dbReference type="Proteomes" id="UP000033140">
    <property type="component" value="Unassembled WGS sequence"/>
</dbReference>
<dbReference type="EMBL" id="BACD03000070">
    <property type="protein sequence ID" value="GAO52462.1"/>
    <property type="molecule type" value="Genomic_DNA"/>
</dbReference>
<name>A0A0E9NRH1_SAICN</name>
<comment type="caution">
    <text evidence="1">The sequence shown here is derived from an EMBL/GenBank/DDBJ whole genome shotgun (WGS) entry which is preliminary data.</text>
</comment>
<evidence type="ECO:0000313" key="1">
    <source>
        <dbReference type="EMBL" id="GAO52462.1"/>
    </source>
</evidence>